<dbReference type="RefSeq" id="WP_151135632.1">
    <property type="nucleotide sequence ID" value="NZ_CP043311.1"/>
</dbReference>
<evidence type="ECO:0000256" key="5">
    <source>
        <dbReference type="SAM" id="Phobius"/>
    </source>
</evidence>
<evidence type="ECO:0000256" key="4">
    <source>
        <dbReference type="ARBA" id="ARBA00023136"/>
    </source>
</evidence>
<reference evidence="6 7" key="1">
    <citation type="submission" date="2019-08" db="EMBL/GenBank/DDBJ databases">
        <title>Whole-genome Sequencing of e-waste polymer degrading bacterium Pseudomonas sp. strain PE08.</title>
        <authorList>
            <person name="Kirdat K."/>
            <person name="Debbarma P."/>
            <person name="Narawade N."/>
            <person name="Suyal D."/>
            <person name="Thorat V."/>
            <person name="Shouche Y."/>
            <person name="Goel R."/>
            <person name="Yadav A."/>
        </authorList>
    </citation>
    <scope>NUCLEOTIDE SEQUENCE [LARGE SCALE GENOMIC DNA]</scope>
    <source>
        <strain evidence="6 7">PE08</strain>
    </source>
</reference>
<evidence type="ECO:0008006" key="8">
    <source>
        <dbReference type="Google" id="ProtNLM"/>
    </source>
</evidence>
<accession>A0A5J6QS64</accession>
<protein>
    <recommendedName>
        <fullName evidence="8">Neutral zinc metallopeptidase</fullName>
    </recommendedName>
</protein>
<evidence type="ECO:0000256" key="3">
    <source>
        <dbReference type="ARBA" id="ARBA00022989"/>
    </source>
</evidence>
<dbReference type="GO" id="GO:0016020">
    <property type="term" value="C:membrane"/>
    <property type="evidence" value="ECO:0007669"/>
    <property type="project" value="UniProtKB-SubCell"/>
</dbReference>
<evidence type="ECO:0000313" key="7">
    <source>
        <dbReference type="Proteomes" id="UP000327179"/>
    </source>
</evidence>
<keyword evidence="7" id="KW-1185">Reference proteome</keyword>
<dbReference type="InterPro" id="IPR007343">
    <property type="entry name" value="Uncharacterised_pept_Zn_put"/>
</dbReference>
<evidence type="ECO:0000256" key="2">
    <source>
        <dbReference type="ARBA" id="ARBA00022692"/>
    </source>
</evidence>
<dbReference type="Pfam" id="PF04228">
    <property type="entry name" value="Zn_peptidase"/>
    <property type="match status" value="1"/>
</dbReference>
<proteinExistence type="predicted"/>
<name>A0A5J6QS64_9GAMM</name>
<organism evidence="6 7">
    <name type="scientific">Metapseudomonas lalkuanensis</name>
    <dbReference type="NCBI Taxonomy" id="2604832"/>
    <lineage>
        <taxon>Bacteria</taxon>
        <taxon>Pseudomonadati</taxon>
        <taxon>Pseudomonadota</taxon>
        <taxon>Gammaproteobacteria</taxon>
        <taxon>Pseudomonadales</taxon>
        <taxon>Pseudomonadaceae</taxon>
        <taxon>Metapseudomonas</taxon>
    </lineage>
</organism>
<dbReference type="PANTHER" id="PTHR30168:SF0">
    <property type="entry name" value="INNER MEMBRANE PROTEIN"/>
    <property type="match status" value="1"/>
</dbReference>
<keyword evidence="4 5" id="KW-0472">Membrane</keyword>
<dbReference type="EMBL" id="CP043311">
    <property type="protein sequence ID" value="QEY64211.1"/>
    <property type="molecule type" value="Genomic_DNA"/>
</dbReference>
<dbReference type="Proteomes" id="UP000327179">
    <property type="component" value="Chromosome"/>
</dbReference>
<dbReference type="AlphaFoldDB" id="A0A5J6QS64"/>
<dbReference type="PANTHER" id="PTHR30168">
    <property type="entry name" value="PUTATIVE MEMBRANE PROTEIN YPFJ"/>
    <property type="match status" value="1"/>
</dbReference>
<keyword evidence="2 5" id="KW-0812">Transmembrane</keyword>
<keyword evidence="3 5" id="KW-1133">Transmembrane helix</keyword>
<sequence length="295" mass="32325">MPEKAATTSPRKGLLLRLLRGLSWLLIIVALAGVAVYLAFGPAHMIDRLKPPPPAFPEKVIEDPAAAAKPAVSPSPAAMQQAPADSQELATLMLDSIEDIWGEFLARADYAYKRPKVVSFRDRLESPCQLKGTFSGPLYCSSTSHLYLDMGYLDDLQKHAPQVGDLARSYVVAHAAAHHIQKLVGVVGWFRDLNADLAPAQGRESLRITQELVADCLVGSWISYARRKYAWLEPEQLEAALRAVRERDAARVGAGLPPMADPLDLPDPAARLRWLNVGIDSGDPRECSKLFTVEE</sequence>
<gene>
    <name evidence="6" type="ORF">FXN65_19895</name>
</gene>
<evidence type="ECO:0000256" key="1">
    <source>
        <dbReference type="ARBA" id="ARBA00004167"/>
    </source>
</evidence>
<feature type="transmembrane region" description="Helical" evidence="5">
    <location>
        <begin position="21"/>
        <end position="40"/>
    </location>
</feature>
<evidence type="ECO:0000313" key="6">
    <source>
        <dbReference type="EMBL" id="QEY64211.1"/>
    </source>
</evidence>
<dbReference type="KEGG" id="plal:FXN65_19895"/>
<comment type="subcellular location">
    <subcellularLocation>
        <location evidence="1">Membrane</location>
        <topology evidence="1">Single-pass membrane protein</topology>
    </subcellularLocation>
</comment>